<dbReference type="InterPro" id="IPR050819">
    <property type="entry name" value="Tripeptidyl-peptidase_I"/>
</dbReference>
<dbReference type="InterPro" id="IPR030400">
    <property type="entry name" value="Sedolisin_dom"/>
</dbReference>
<evidence type="ECO:0000259" key="1">
    <source>
        <dbReference type="PROSITE" id="PS51695"/>
    </source>
</evidence>
<proteinExistence type="predicted"/>
<name>A0ABW0KW91_9BACT</name>
<dbReference type="SUPFAM" id="SSF52743">
    <property type="entry name" value="Subtilisin-like"/>
    <property type="match status" value="1"/>
</dbReference>
<dbReference type="Proteomes" id="UP001596052">
    <property type="component" value="Unassembled WGS sequence"/>
</dbReference>
<sequence>MHPTIRTLLCVSSFALTSAGFSVENHKNFHKVDQDEGPPERLDRSAPETDRIHARAPLWAHGPSSAAPLVTTSPTGCTPAQIRHAYGFDKITGNGAGQTIAIVDAYGSPSLANDLKVFCTAFGLPQATLAVYYPQGKPSSNSGWALETTLDVQWAHAIAPGARIVVVVAKSASISNLLGAVDYAVKNLGARQVSMSWGALEFASEVNYDSHFNKAGVSFFASSGDSGAGVIWPAASPYVVAVGGTTLQLDSVGTAITETGWSGSGGGISAYCKKPSWQAAFSASAGRAVPDVSYDADPATGFPVYISNYNGTTGWIQVGGTSAGAPQWAAQQALINAARSTSMSSTGSCIYSLATSSYTDFFDISSGNNGAYNCTPGFDLVTGLGSPNAPALVPAMSAAK</sequence>
<dbReference type="EMBL" id="JBHSMQ010000007">
    <property type="protein sequence ID" value="MFC5456847.1"/>
    <property type="molecule type" value="Genomic_DNA"/>
</dbReference>
<protein>
    <submittedName>
        <fullName evidence="2">Peptidase S8 and S53 subtilisin kexin sedolisin</fullName>
    </submittedName>
</protein>
<dbReference type="RefSeq" id="WP_377169518.1">
    <property type="nucleotide sequence ID" value="NZ_JBHSMQ010000007.1"/>
</dbReference>
<dbReference type="PANTHER" id="PTHR14218">
    <property type="entry name" value="PROTEASE S8 TRIPEPTIDYL PEPTIDASE I CLN2"/>
    <property type="match status" value="1"/>
</dbReference>
<dbReference type="Gene3D" id="3.40.50.200">
    <property type="entry name" value="Peptidase S8/S53 domain"/>
    <property type="match status" value="1"/>
</dbReference>
<reference evidence="3" key="1">
    <citation type="journal article" date="2019" name="Int. J. Syst. Evol. Microbiol.">
        <title>The Global Catalogue of Microorganisms (GCM) 10K type strain sequencing project: providing services to taxonomists for standard genome sequencing and annotation.</title>
        <authorList>
            <consortium name="The Broad Institute Genomics Platform"/>
            <consortium name="The Broad Institute Genome Sequencing Center for Infectious Disease"/>
            <person name="Wu L."/>
            <person name="Ma J."/>
        </authorList>
    </citation>
    <scope>NUCLEOTIDE SEQUENCE [LARGE SCALE GENOMIC DNA]</scope>
    <source>
        <strain evidence="3">CGMCC 4.1469</strain>
    </source>
</reference>
<dbReference type="PROSITE" id="PS51695">
    <property type="entry name" value="SEDOLISIN"/>
    <property type="match status" value="1"/>
</dbReference>
<feature type="domain" description="Peptidase S53" evidence="1">
    <location>
        <begin position="76"/>
        <end position="399"/>
    </location>
</feature>
<accession>A0ABW0KW91</accession>
<keyword evidence="3" id="KW-1185">Reference proteome</keyword>
<organism evidence="2 3">
    <name type="scientific">Prosthecobacter fluviatilis</name>
    <dbReference type="NCBI Taxonomy" id="445931"/>
    <lineage>
        <taxon>Bacteria</taxon>
        <taxon>Pseudomonadati</taxon>
        <taxon>Verrucomicrobiota</taxon>
        <taxon>Verrucomicrobiia</taxon>
        <taxon>Verrucomicrobiales</taxon>
        <taxon>Verrucomicrobiaceae</taxon>
        <taxon>Prosthecobacter</taxon>
    </lineage>
</organism>
<comment type="caution">
    <text evidence="2">The sequence shown here is derived from an EMBL/GenBank/DDBJ whole genome shotgun (WGS) entry which is preliminary data.</text>
</comment>
<gene>
    <name evidence="2" type="ORF">ACFQDI_18415</name>
</gene>
<evidence type="ECO:0000313" key="2">
    <source>
        <dbReference type="EMBL" id="MFC5456847.1"/>
    </source>
</evidence>
<evidence type="ECO:0000313" key="3">
    <source>
        <dbReference type="Proteomes" id="UP001596052"/>
    </source>
</evidence>
<dbReference type="InterPro" id="IPR036852">
    <property type="entry name" value="Peptidase_S8/S53_dom_sf"/>
</dbReference>
<dbReference type="PANTHER" id="PTHR14218:SF15">
    <property type="entry name" value="TRIPEPTIDYL-PEPTIDASE 1"/>
    <property type="match status" value="1"/>
</dbReference>
<dbReference type="CDD" id="cd04056">
    <property type="entry name" value="Peptidases_S53"/>
    <property type="match status" value="1"/>
</dbReference>